<dbReference type="eggNOG" id="arCOG07792">
    <property type="taxonomic scope" value="Archaea"/>
</dbReference>
<dbReference type="KEGG" id="mel:Metbo_1167"/>
<evidence type="ECO:0000313" key="2">
    <source>
        <dbReference type="EMBL" id="ADZ09411.1"/>
    </source>
</evidence>
<reference evidence="2 3" key="2">
    <citation type="journal article" date="2014" name="Int. J. Syst. Evol. Microbiol.">
        <title>Methanobacterium paludis sp. nov. and a novel strain of Methanobacterium lacus isolated from northern peatlands.</title>
        <authorList>
            <person name="Cadillo-Quiroz H."/>
            <person name="Brauer S.L."/>
            <person name="Goodson N."/>
            <person name="Yavitt J.B."/>
            <person name="Zinder S.H."/>
        </authorList>
    </citation>
    <scope>NUCLEOTIDE SEQUENCE [LARGE SCALE GENOMIC DNA]</scope>
    <source>
        <strain evidence="2 3">AL-21</strain>
    </source>
</reference>
<evidence type="ECO:0000313" key="3">
    <source>
        <dbReference type="Proteomes" id="UP000007490"/>
    </source>
</evidence>
<dbReference type="Proteomes" id="UP000007490">
    <property type="component" value="Chromosome"/>
</dbReference>
<gene>
    <name evidence="2" type="ordered locus">Metbo_1167</name>
</gene>
<dbReference type="AlphaFoldDB" id="F0T696"/>
<reference evidence="3" key="1">
    <citation type="submission" date="2011-02" db="EMBL/GenBank/DDBJ databases">
        <title>Complete sequence of Methanobacterium sp. AL-21.</title>
        <authorList>
            <consortium name="US DOE Joint Genome Institute"/>
            <person name="Lucas S."/>
            <person name="Copeland A."/>
            <person name="Lapidus A."/>
            <person name="Cheng J.-F."/>
            <person name="Goodwin L."/>
            <person name="Pitluck S."/>
            <person name="Chertkov O."/>
            <person name="Detter J.C."/>
            <person name="Han C."/>
            <person name="Tapia R."/>
            <person name="Land M."/>
            <person name="Hauser L."/>
            <person name="Kyrpides N."/>
            <person name="Ivanova N."/>
            <person name="Mikhailova N."/>
            <person name="Pagani I."/>
            <person name="Cadillo-Quiroz H."/>
            <person name="Imachi H."/>
            <person name="Zinder S."/>
            <person name="Liu W."/>
            <person name="Woyke T."/>
        </authorList>
    </citation>
    <scope>NUCLEOTIDE SEQUENCE [LARGE SCALE GENOMIC DNA]</scope>
    <source>
        <strain evidence="3">AL-21</strain>
    </source>
</reference>
<sequence length="144" mass="14884">MDETGQASVEYVLLSLVFLIILGSVTIPMISKSIDSSMDVSDTSNVNSAVNSIANAVGVVYANGPGAKRTINVYFPVAGTLSWSNNAIGMPVTLTNGTAKNINAAVPFTVVFKPSGNVAQKTNYNATVEWAVGGASINVTLTPT</sequence>
<dbReference type="HOGENOM" id="CLU_121278_0_0_2"/>
<name>F0T696_METLA</name>
<evidence type="ECO:0008006" key="4">
    <source>
        <dbReference type="Google" id="ProtNLM"/>
    </source>
</evidence>
<accession>F0T696</accession>
<keyword evidence="1" id="KW-0812">Transmembrane</keyword>
<dbReference type="STRING" id="877455.Metbo_1167"/>
<organism evidence="2 3">
    <name type="scientific">Methanobacterium lacus (strain AL-21)</name>
    <dbReference type="NCBI Taxonomy" id="877455"/>
    <lineage>
        <taxon>Archaea</taxon>
        <taxon>Methanobacteriati</taxon>
        <taxon>Methanobacteriota</taxon>
        <taxon>Methanomada group</taxon>
        <taxon>Methanobacteria</taxon>
        <taxon>Methanobacteriales</taxon>
        <taxon>Methanobacteriaceae</taxon>
        <taxon>Methanobacterium</taxon>
    </lineage>
</organism>
<keyword evidence="1" id="KW-1133">Transmembrane helix</keyword>
<feature type="transmembrane region" description="Helical" evidence="1">
    <location>
        <begin position="12"/>
        <end position="30"/>
    </location>
</feature>
<keyword evidence="1" id="KW-0472">Membrane</keyword>
<evidence type="ECO:0000256" key="1">
    <source>
        <dbReference type="SAM" id="Phobius"/>
    </source>
</evidence>
<proteinExistence type="predicted"/>
<dbReference type="EMBL" id="CP002551">
    <property type="protein sequence ID" value="ADZ09411.1"/>
    <property type="molecule type" value="Genomic_DNA"/>
</dbReference>
<protein>
    <recommendedName>
        <fullName evidence="4">Class III signal peptide-containing protein</fullName>
    </recommendedName>
</protein>
<keyword evidence="3" id="KW-1185">Reference proteome</keyword>